<dbReference type="InterPro" id="IPR003975">
    <property type="entry name" value="K_chnl_volt-dep_Kv4"/>
</dbReference>
<feature type="region of interest" description="Disordered" evidence="1">
    <location>
        <begin position="224"/>
        <end position="330"/>
    </location>
</feature>
<dbReference type="OrthoDB" id="433309at2759"/>
<proteinExistence type="predicted"/>
<dbReference type="EMBL" id="KQ435851">
    <property type="protein sequence ID" value="KOX70819.1"/>
    <property type="molecule type" value="Genomic_DNA"/>
</dbReference>
<name>A0A0M8ZW77_9HYME</name>
<dbReference type="InterPro" id="IPR024587">
    <property type="entry name" value="K_chnl_volt-dep_Kv4_C"/>
</dbReference>
<protein>
    <submittedName>
        <fullName evidence="4">Potassium voltage-gated channel protein Shal</fullName>
    </submittedName>
</protein>
<evidence type="ECO:0000256" key="1">
    <source>
        <dbReference type="SAM" id="MobiDB-lite"/>
    </source>
</evidence>
<sequence>MGFLYYLWSILLKLILVTLETVIRKARLARIRIAKASSGAAFVSKKKAAEARLAAQESGLQLDDNYKEEDIFELQHHHLLRCLEKTTVRVFHKIIKVLKSVHYTNCTNTIVSHYKFQGAKYTKISGKLARTLLPSIMSKLGTRVAINQLAFEMLENSHVLSVIKYTERVFKVLNKYRPVTQYPKTLCFYNSSTRSLLKMVKLHCNLSAVDLTVDFCKWRRYKKRESDDGNDPNKMDLEESDGTQPGLQYKHSHDVDPSDSIGRTVRQSSKTSHGLDHKHHQITPFFGPLEGKGHSESQGIKELTPMRQGISCPQFGTRWSTSSESTVSPT</sequence>
<feature type="domain" description="Potassium channel voltage dependent Kv4 C-terminal" evidence="3">
    <location>
        <begin position="69"/>
        <end position="91"/>
    </location>
</feature>
<accession>A0A0M8ZW77</accession>
<feature type="signal peptide" evidence="2">
    <location>
        <begin position="1"/>
        <end position="19"/>
    </location>
</feature>
<dbReference type="Proteomes" id="UP000053105">
    <property type="component" value="Unassembled WGS sequence"/>
</dbReference>
<evidence type="ECO:0000313" key="5">
    <source>
        <dbReference type="Proteomes" id="UP000053105"/>
    </source>
</evidence>
<dbReference type="GO" id="GO:0005249">
    <property type="term" value="F:voltage-gated potassium channel activity"/>
    <property type="evidence" value="ECO:0007669"/>
    <property type="project" value="InterPro"/>
</dbReference>
<gene>
    <name evidence="4" type="ORF">WN51_02243</name>
</gene>
<organism evidence="4 5">
    <name type="scientific">Melipona quadrifasciata</name>
    <dbReference type="NCBI Taxonomy" id="166423"/>
    <lineage>
        <taxon>Eukaryota</taxon>
        <taxon>Metazoa</taxon>
        <taxon>Ecdysozoa</taxon>
        <taxon>Arthropoda</taxon>
        <taxon>Hexapoda</taxon>
        <taxon>Insecta</taxon>
        <taxon>Pterygota</taxon>
        <taxon>Neoptera</taxon>
        <taxon>Endopterygota</taxon>
        <taxon>Hymenoptera</taxon>
        <taxon>Apocrita</taxon>
        <taxon>Aculeata</taxon>
        <taxon>Apoidea</taxon>
        <taxon>Anthophila</taxon>
        <taxon>Apidae</taxon>
        <taxon>Melipona</taxon>
    </lineage>
</organism>
<dbReference type="Pfam" id="PF11879">
    <property type="entry name" value="DUF3399"/>
    <property type="match status" value="1"/>
</dbReference>
<evidence type="ECO:0000313" key="4">
    <source>
        <dbReference type="EMBL" id="KOX70819.1"/>
    </source>
</evidence>
<reference evidence="4 5" key="1">
    <citation type="submission" date="2015-07" db="EMBL/GenBank/DDBJ databases">
        <title>The genome of Melipona quadrifasciata.</title>
        <authorList>
            <person name="Pan H."/>
            <person name="Kapheim K."/>
        </authorList>
    </citation>
    <scope>NUCLEOTIDE SEQUENCE [LARGE SCALE GENOMIC DNA]</scope>
    <source>
        <strain evidence="4">0111107301</strain>
        <tissue evidence="4">Whole body</tissue>
    </source>
</reference>
<dbReference type="PRINTS" id="PR01497">
    <property type="entry name" value="SHALCHANNEL"/>
</dbReference>
<evidence type="ECO:0000256" key="2">
    <source>
        <dbReference type="SAM" id="SignalP"/>
    </source>
</evidence>
<feature type="compositionally biased region" description="Polar residues" evidence="1">
    <location>
        <begin position="317"/>
        <end position="330"/>
    </location>
</feature>
<dbReference type="STRING" id="166423.A0A0M8ZW77"/>
<feature type="chain" id="PRO_5005830790" evidence="2">
    <location>
        <begin position="20"/>
        <end position="330"/>
    </location>
</feature>
<evidence type="ECO:0000259" key="3">
    <source>
        <dbReference type="Pfam" id="PF11879"/>
    </source>
</evidence>
<keyword evidence="2" id="KW-0732">Signal</keyword>
<keyword evidence="5" id="KW-1185">Reference proteome</keyword>
<dbReference type="AlphaFoldDB" id="A0A0M8ZW77"/>
<feature type="compositionally biased region" description="Basic and acidic residues" evidence="1">
    <location>
        <begin position="224"/>
        <end position="237"/>
    </location>
</feature>
<dbReference type="GO" id="GO:0008076">
    <property type="term" value="C:voltage-gated potassium channel complex"/>
    <property type="evidence" value="ECO:0007669"/>
    <property type="project" value="InterPro"/>
</dbReference>